<evidence type="ECO:0000313" key="5">
    <source>
        <dbReference type="Proteomes" id="UP001160130"/>
    </source>
</evidence>
<gene>
    <name evidence="4" type="ORF">M2272_003375</name>
</gene>
<dbReference type="Pfam" id="PF00781">
    <property type="entry name" value="DAGK_cat"/>
    <property type="match status" value="1"/>
</dbReference>
<evidence type="ECO:0000256" key="1">
    <source>
        <dbReference type="ARBA" id="ARBA00001946"/>
    </source>
</evidence>
<dbReference type="Gene3D" id="3.40.50.10330">
    <property type="entry name" value="Probable inorganic polyphosphate/atp-NAD kinase, domain 1"/>
    <property type="match status" value="1"/>
</dbReference>
<accession>A0ABT6L192</accession>
<proteinExistence type="inferred from homology"/>
<feature type="domain" description="DAGKc" evidence="3">
    <location>
        <begin position="55"/>
        <end position="172"/>
    </location>
</feature>
<keyword evidence="5" id="KW-1185">Reference proteome</keyword>
<dbReference type="InterPro" id="IPR017438">
    <property type="entry name" value="ATP-NAD_kinase_N"/>
</dbReference>
<dbReference type="PANTHER" id="PTHR12358">
    <property type="entry name" value="SPHINGOSINE KINASE"/>
    <property type="match status" value="1"/>
</dbReference>
<protein>
    <submittedName>
        <fullName evidence="4">Diacylglycerol kinase family enzyme</fullName>
    </submittedName>
</protein>
<dbReference type="GO" id="GO:0016301">
    <property type="term" value="F:kinase activity"/>
    <property type="evidence" value="ECO:0007669"/>
    <property type="project" value="UniProtKB-KW"/>
</dbReference>
<dbReference type="Gene3D" id="2.60.200.40">
    <property type="match status" value="1"/>
</dbReference>
<dbReference type="Proteomes" id="UP001160130">
    <property type="component" value="Unassembled WGS sequence"/>
</dbReference>
<dbReference type="InterPro" id="IPR050187">
    <property type="entry name" value="Lipid_Phosphate_FormReg"/>
</dbReference>
<reference evidence="4 5" key="1">
    <citation type="submission" date="2023-04" db="EMBL/GenBank/DDBJ databases">
        <title>Forest soil microbial communities from Buena Vista Peninsula, Colon Province, Panama.</title>
        <authorList>
            <person name="Bouskill N."/>
        </authorList>
    </citation>
    <scope>NUCLEOTIDE SEQUENCE [LARGE SCALE GENOMIC DNA]</scope>
    <source>
        <strain evidence="4 5">AC80</strain>
    </source>
</reference>
<evidence type="ECO:0000256" key="2">
    <source>
        <dbReference type="ARBA" id="ARBA00005983"/>
    </source>
</evidence>
<comment type="cofactor">
    <cofactor evidence="1">
        <name>Mg(2+)</name>
        <dbReference type="ChEBI" id="CHEBI:18420"/>
    </cofactor>
</comment>
<dbReference type="InterPro" id="IPR001206">
    <property type="entry name" value="Diacylglycerol_kinase_cat_dom"/>
</dbReference>
<keyword evidence="4" id="KW-0808">Transferase</keyword>
<dbReference type="SUPFAM" id="SSF111331">
    <property type="entry name" value="NAD kinase/diacylglycerol kinase-like"/>
    <property type="match status" value="1"/>
</dbReference>
<evidence type="ECO:0000259" key="3">
    <source>
        <dbReference type="PROSITE" id="PS50146"/>
    </source>
</evidence>
<name>A0ABT6L192_9MYCO</name>
<evidence type="ECO:0000313" key="4">
    <source>
        <dbReference type="EMBL" id="MDH6196722.1"/>
    </source>
</evidence>
<dbReference type="PANTHER" id="PTHR12358:SF106">
    <property type="entry name" value="LIPID KINASE YEGS"/>
    <property type="match status" value="1"/>
</dbReference>
<dbReference type="SMART" id="SM00046">
    <property type="entry name" value="DAGKc"/>
    <property type="match status" value="1"/>
</dbReference>
<dbReference type="EMBL" id="JARXVE010000005">
    <property type="protein sequence ID" value="MDH6196722.1"/>
    <property type="molecule type" value="Genomic_DNA"/>
</dbReference>
<comment type="caution">
    <text evidence="4">The sequence shown here is derived from an EMBL/GenBank/DDBJ whole genome shotgun (WGS) entry which is preliminary data.</text>
</comment>
<comment type="similarity">
    <text evidence="2">Belongs to the diacylglycerol/lipid kinase family.</text>
</comment>
<dbReference type="InterPro" id="IPR016064">
    <property type="entry name" value="NAD/diacylglycerol_kinase_sf"/>
</dbReference>
<dbReference type="PROSITE" id="PS50146">
    <property type="entry name" value="DAGK"/>
    <property type="match status" value="1"/>
</dbReference>
<sequence>MWNPEVSGHVTDGLIANEPWFGPCHFYSNELWHFDLSADRPRYVSAAVNALRLGSCPVRAVLIVNPNATSTTPAGRDLLAHALESRVTLTVEHTDHRGHAIEIARDATRDGVDVLIVHGGDGTVNEVVNGVLGNCGVRPDPGAAPAVAVVPGGSANVFARALGISPDPIEATNQLVDQLGGYRLGRPWRRIGLMNCGERWGVFTAGMGVDGEVVAAVEAQRAKGRKVTASRYIRVAVREMLAHARKEPTLTLHLPGADPVTGVHFAFVSNSSPWTYANSRPVWTNPDTTFDTGLGVFATTSMNVWANLRLARQMVARNPQIDAKHLIRDDSVSSVTVTSTTPVACQIDGDYIGMREIMTFTSAPEALCVVAPTKKTA</sequence>
<keyword evidence="4" id="KW-0418">Kinase</keyword>
<organism evidence="4 5">
    <name type="scientific">Mycolicibacterium frederiksbergense</name>
    <dbReference type="NCBI Taxonomy" id="117567"/>
    <lineage>
        <taxon>Bacteria</taxon>
        <taxon>Bacillati</taxon>
        <taxon>Actinomycetota</taxon>
        <taxon>Actinomycetes</taxon>
        <taxon>Mycobacteriales</taxon>
        <taxon>Mycobacteriaceae</taxon>
        <taxon>Mycolicibacterium</taxon>
    </lineage>
</organism>